<reference evidence="2 3" key="1">
    <citation type="submission" date="2015-06" db="EMBL/GenBank/DDBJ databases">
        <authorList>
            <person name="Wibberg Daniel"/>
        </authorList>
    </citation>
    <scope>NUCLEOTIDE SEQUENCE [LARGE SCALE GENOMIC DNA]</scope>
    <source>
        <strain evidence="2 3">T3/55T</strain>
    </source>
</reference>
<keyword evidence="1" id="KW-1133">Transmembrane helix</keyword>
<accession>A0A0H5SED0</accession>
<dbReference type="EMBL" id="CVTD020000007">
    <property type="protein sequence ID" value="CRZ33405.1"/>
    <property type="molecule type" value="Genomic_DNA"/>
</dbReference>
<keyword evidence="1" id="KW-0472">Membrane</keyword>
<dbReference type="OrthoDB" id="2087547at2"/>
<evidence type="ECO:0000256" key="1">
    <source>
        <dbReference type="SAM" id="Phobius"/>
    </source>
</evidence>
<evidence type="ECO:0000313" key="2">
    <source>
        <dbReference type="EMBL" id="CRZ33405.1"/>
    </source>
</evidence>
<dbReference type="Proteomes" id="UP000236497">
    <property type="component" value="Unassembled WGS sequence"/>
</dbReference>
<protein>
    <submittedName>
        <fullName evidence="2">Uncharacterized protein</fullName>
    </submittedName>
</protein>
<keyword evidence="3" id="KW-1185">Reference proteome</keyword>
<dbReference type="RefSeq" id="WP_103201588.1">
    <property type="nucleotide sequence ID" value="NZ_CVTD020000007.1"/>
</dbReference>
<name>A0A0H5SED0_HERHM</name>
<proteinExistence type="predicted"/>
<feature type="transmembrane region" description="Helical" evidence="1">
    <location>
        <begin position="48"/>
        <end position="76"/>
    </location>
</feature>
<gene>
    <name evidence="2" type="ORF">HHT355_0191</name>
</gene>
<sequence length="168" mass="19687">MNSEFRKPFEYREDNKGLLILFIIMILGIDPLQSLSFASQEYKYMGHIPILGVLFFVIGGIFILYTIYTAVVVFRMKENFSCAAKKYIIIRTLYSVLNYLIIFFNILKKENLIGNSADQYESFGKMIVGELVVPLLYILSFSLAWYLYFTFSKRCRNAKMHKDMKDKT</sequence>
<feature type="transmembrane region" description="Helical" evidence="1">
    <location>
        <begin position="127"/>
        <end position="149"/>
    </location>
</feature>
<evidence type="ECO:0000313" key="3">
    <source>
        <dbReference type="Proteomes" id="UP000236497"/>
    </source>
</evidence>
<organism evidence="2 3">
    <name type="scientific">Herbinix hemicellulosilytica</name>
    <dbReference type="NCBI Taxonomy" id="1564487"/>
    <lineage>
        <taxon>Bacteria</taxon>
        <taxon>Bacillati</taxon>
        <taxon>Bacillota</taxon>
        <taxon>Clostridia</taxon>
        <taxon>Lachnospirales</taxon>
        <taxon>Lachnospiraceae</taxon>
        <taxon>Herbinix</taxon>
    </lineage>
</organism>
<feature type="transmembrane region" description="Helical" evidence="1">
    <location>
        <begin position="88"/>
        <end position="107"/>
    </location>
</feature>
<dbReference type="AlphaFoldDB" id="A0A0H5SED0"/>
<keyword evidence="1" id="KW-0812">Transmembrane</keyword>